<dbReference type="KEGG" id="cia:BEN51_11400"/>
<accession>A0A343JEV4</accession>
<evidence type="ECO:0000313" key="2">
    <source>
        <dbReference type="EMBL" id="ASW44062.1"/>
    </source>
</evidence>
<dbReference type="OrthoDB" id="1910894at2"/>
<feature type="transmembrane region" description="Helical" evidence="1">
    <location>
        <begin position="67"/>
        <end position="88"/>
    </location>
</feature>
<dbReference type="EMBL" id="CP016786">
    <property type="protein sequence ID" value="ASW44062.1"/>
    <property type="molecule type" value="Genomic_DNA"/>
</dbReference>
<name>A0A343JEV4_9CLOT</name>
<keyword evidence="1" id="KW-0472">Membrane</keyword>
<feature type="transmembrane region" description="Helical" evidence="1">
    <location>
        <begin position="94"/>
        <end position="113"/>
    </location>
</feature>
<dbReference type="AlphaFoldDB" id="A0A343JEV4"/>
<evidence type="ECO:0008006" key="4">
    <source>
        <dbReference type="Google" id="ProtNLM"/>
    </source>
</evidence>
<keyword evidence="1" id="KW-0812">Transmembrane</keyword>
<sequence>MSKEMNNLFKIMIKYDLIGGFFLTIILSIVVNIKFSIIFLFGDLVSLINAVSSGILLEYALKKGKGVFLFITYIIRILIIVILAIPFLNNLMEIIAYILGYMLHFIFQVIYWINVRKEES</sequence>
<feature type="transmembrane region" description="Helical" evidence="1">
    <location>
        <begin position="37"/>
        <end position="60"/>
    </location>
</feature>
<protein>
    <recommendedName>
        <fullName evidence="4">ATP synthase subunit I</fullName>
    </recommendedName>
</protein>
<organism evidence="2 3">
    <name type="scientific">Clostridium isatidis</name>
    <dbReference type="NCBI Taxonomy" id="182773"/>
    <lineage>
        <taxon>Bacteria</taxon>
        <taxon>Bacillati</taxon>
        <taxon>Bacillota</taxon>
        <taxon>Clostridia</taxon>
        <taxon>Eubacteriales</taxon>
        <taxon>Clostridiaceae</taxon>
        <taxon>Clostridium</taxon>
    </lineage>
</organism>
<evidence type="ECO:0000313" key="3">
    <source>
        <dbReference type="Proteomes" id="UP000264883"/>
    </source>
</evidence>
<dbReference type="Proteomes" id="UP000264883">
    <property type="component" value="Chromosome"/>
</dbReference>
<gene>
    <name evidence="2" type="ORF">BEN51_11400</name>
</gene>
<feature type="transmembrane region" description="Helical" evidence="1">
    <location>
        <begin position="12"/>
        <end position="31"/>
    </location>
</feature>
<reference evidence="2 3" key="1">
    <citation type="submission" date="2016-08" db="EMBL/GenBank/DDBJ databases">
        <title>Complete Genome Sequence Of The Indigo Reducing Clostridium isatidis DSM15098.</title>
        <authorList>
            <person name="Little G.T."/>
            <person name="Minton N.P."/>
        </authorList>
    </citation>
    <scope>NUCLEOTIDE SEQUENCE [LARGE SCALE GENOMIC DNA]</scope>
    <source>
        <strain evidence="2 3">DSM 15098</strain>
    </source>
</reference>
<proteinExistence type="predicted"/>
<dbReference type="RefSeq" id="WP_119866187.1">
    <property type="nucleotide sequence ID" value="NZ_CP016786.1"/>
</dbReference>
<keyword evidence="3" id="KW-1185">Reference proteome</keyword>
<evidence type="ECO:0000256" key="1">
    <source>
        <dbReference type="SAM" id="Phobius"/>
    </source>
</evidence>
<keyword evidence="1" id="KW-1133">Transmembrane helix</keyword>